<dbReference type="InterPro" id="IPR027417">
    <property type="entry name" value="P-loop_NTPase"/>
</dbReference>
<protein>
    <submittedName>
        <fullName evidence="9">ABC transporter ATP-binding protein</fullName>
    </submittedName>
</protein>
<proteinExistence type="inferred from homology"/>
<dbReference type="GO" id="GO:0055085">
    <property type="term" value="P:transmembrane transport"/>
    <property type="evidence" value="ECO:0007669"/>
    <property type="project" value="UniProtKB-ARBA"/>
</dbReference>
<evidence type="ECO:0000256" key="5">
    <source>
        <dbReference type="ARBA" id="ARBA00022741"/>
    </source>
</evidence>
<dbReference type="AlphaFoldDB" id="A0A5B8LXM5"/>
<dbReference type="PANTHER" id="PTHR43297">
    <property type="entry name" value="OLIGOPEPTIDE TRANSPORT ATP-BINDING PROTEIN APPD"/>
    <property type="match status" value="1"/>
</dbReference>
<dbReference type="GO" id="GO:0015833">
    <property type="term" value="P:peptide transport"/>
    <property type="evidence" value="ECO:0007669"/>
    <property type="project" value="InterPro"/>
</dbReference>
<dbReference type="Pfam" id="PF00005">
    <property type="entry name" value="ABC_tran"/>
    <property type="match status" value="1"/>
</dbReference>
<name>A0A5B8LXM5_9HYPH</name>
<dbReference type="SMART" id="SM00382">
    <property type="entry name" value="AAA"/>
    <property type="match status" value="1"/>
</dbReference>
<dbReference type="OrthoDB" id="9815712at2"/>
<keyword evidence="10" id="KW-1185">Reference proteome</keyword>
<evidence type="ECO:0000256" key="4">
    <source>
        <dbReference type="ARBA" id="ARBA00022475"/>
    </source>
</evidence>
<organism evidence="9 10">
    <name type="scientific">Devosia ginsengisoli</name>
    <dbReference type="NCBI Taxonomy" id="400770"/>
    <lineage>
        <taxon>Bacteria</taxon>
        <taxon>Pseudomonadati</taxon>
        <taxon>Pseudomonadota</taxon>
        <taxon>Alphaproteobacteria</taxon>
        <taxon>Hyphomicrobiales</taxon>
        <taxon>Devosiaceae</taxon>
        <taxon>Devosia</taxon>
    </lineage>
</organism>
<dbReference type="InterPro" id="IPR017871">
    <property type="entry name" value="ABC_transporter-like_CS"/>
</dbReference>
<dbReference type="EMBL" id="CP042304">
    <property type="protein sequence ID" value="QDZ12873.1"/>
    <property type="molecule type" value="Genomic_DNA"/>
</dbReference>
<dbReference type="InterPro" id="IPR013563">
    <property type="entry name" value="Oligopep_ABC_C"/>
</dbReference>
<dbReference type="RefSeq" id="WP_146292314.1">
    <property type="nucleotide sequence ID" value="NZ_CP042304.1"/>
</dbReference>
<dbReference type="KEGG" id="dea:FPZ08_20260"/>
<dbReference type="GO" id="GO:0005524">
    <property type="term" value="F:ATP binding"/>
    <property type="evidence" value="ECO:0007669"/>
    <property type="project" value="UniProtKB-KW"/>
</dbReference>
<sequence>MSAAASTETVAPLLSVEHLRIVAAARRREDLLVEDVSFAVHAGEFLGIVGESGCGKSMTALSMLGLLPGPNVRAAGGRVLFDGQDILTMGGSSLRHLRGNDVAMIFQDPMSSLNPVQTIGEQIVETILLHEKIGRERAWARAVELLAEVNIPAAAQRARDYPHQLSGGMRQRVMIAMAIACKPRLLIADEPTTALDVTIQAQILELLDRLRRERGMAVILITHDLGVIAEYADRVLVMYSGRVVEEADVASLFARPLHPYTNGLLGSVPPLEDEVDELVAIEGQPPSPGAWPSGCRFRPRCRQSRPECARWSVRLIESEPDHAAACILYEHGETSHAD</sequence>
<dbReference type="InterPro" id="IPR050388">
    <property type="entry name" value="ABC_Ni/Peptide_Import"/>
</dbReference>
<evidence type="ECO:0000313" key="10">
    <source>
        <dbReference type="Proteomes" id="UP000315364"/>
    </source>
</evidence>
<evidence type="ECO:0000256" key="7">
    <source>
        <dbReference type="ARBA" id="ARBA00023136"/>
    </source>
</evidence>
<evidence type="ECO:0000256" key="6">
    <source>
        <dbReference type="ARBA" id="ARBA00022840"/>
    </source>
</evidence>
<keyword evidence="7" id="KW-0472">Membrane</keyword>
<accession>A0A5B8LXM5</accession>
<dbReference type="PROSITE" id="PS50893">
    <property type="entry name" value="ABC_TRANSPORTER_2"/>
    <property type="match status" value="1"/>
</dbReference>
<gene>
    <name evidence="9" type="ORF">FPZ08_20260</name>
</gene>
<feature type="domain" description="ABC transporter" evidence="8">
    <location>
        <begin position="14"/>
        <end position="265"/>
    </location>
</feature>
<dbReference type="NCBIfam" id="TIGR01727">
    <property type="entry name" value="oligo_HPY"/>
    <property type="match status" value="1"/>
</dbReference>
<evidence type="ECO:0000256" key="2">
    <source>
        <dbReference type="ARBA" id="ARBA00005417"/>
    </source>
</evidence>
<keyword evidence="4" id="KW-1003">Cell membrane</keyword>
<dbReference type="FunFam" id="3.40.50.300:FF:000016">
    <property type="entry name" value="Oligopeptide ABC transporter ATP-binding component"/>
    <property type="match status" value="1"/>
</dbReference>
<dbReference type="GO" id="GO:0016887">
    <property type="term" value="F:ATP hydrolysis activity"/>
    <property type="evidence" value="ECO:0007669"/>
    <property type="project" value="InterPro"/>
</dbReference>
<dbReference type="Gene3D" id="3.40.50.300">
    <property type="entry name" value="P-loop containing nucleotide triphosphate hydrolases"/>
    <property type="match status" value="1"/>
</dbReference>
<keyword evidence="3" id="KW-0813">Transport</keyword>
<reference evidence="9 10" key="1">
    <citation type="submission" date="2019-07" db="EMBL/GenBank/DDBJ databases">
        <title>Full genome sequence of Devosia sp. Gsoil 520.</title>
        <authorList>
            <person name="Im W.-T."/>
        </authorList>
    </citation>
    <scope>NUCLEOTIDE SEQUENCE [LARGE SCALE GENOMIC DNA]</scope>
    <source>
        <strain evidence="9 10">Gsoil 520</strain>
    </source>
</reference>
<dbReference type="InterPro" id="IPR003593">
    <property type="entry name" value="AAA+_ATPase"/>
</dbReference>
<dbReference type="Pfam" id="PF08352">
    <property type="entry name" value="oligo_HPY"/>
    <property type="match status" value="1"/>
</dbReference>
<dbReference type="Proteomes" id="UP000315364">
    <property type="component" value="Chromosome"/>
</dbReference>
<dbReference type="GO" id="GO:0005886">
    <property type="term" value="C:plasma membrane"/>
    <property type="evidence" value="ECO:0007669"/>
    <property type="project" value="UniProtKB-SubCell"/>
</dbReference>
<keyword evidence="5" id="KW-0547">Nucleotide-binding</keyword>
<dbReference type="PANTHER" id="PTHR43297:SF2">
    <property type="entry name" value="DIPEPTIDE TRANSPORT ATP-BINDING PROTEIN DPPD"/>
    <property type="match status" value="1"/>
</dbReference>
<comment type="similarity">
    <text evidence="2">Belongs to the ABC transporter superfamily.</text>
</comment>
<evidence type="ECO:0000313" key="9">
    <source>
        <dbReference type="EMBL" id="QDZ12873.1"/>
    </source>
</evidence>
<evidence type="ECO:0000259" key="8">
    <source>
        <dbReference type="PROSITE" id="PS50893"/>
    </source>
</evidence>
<dbReference type="InterPro" id="IPR003439">
    <property type="entry name" value="ABC_transporter-like_ATP-bd"/>
</dbReference>
<dbReference type="PROSITE" id="PS00211">
    <property type="entry name" value="ABC_TRANSPORTER_1"/>
    <property type="match status" value="1"/>
</dbReference>
<evidence type="ECO:0000256" key="1">
    <source>
        <dbReference type="ARBA" id="ARBA00004417"/>
    </source>
</evidence>
<dbReference type="CDD" id="cd03257">
    <property type="entry name" value="ABC_NikE_OppD_transporters"/>
    <property type="match status" value="1"/>
</dbReference>
<keyword evidence="6 9" id="KW-0067">ATP-binding</keyword>
<dbReference type="SUPFAM" id="SSF52540">
    <property type="entry name" value="P-loop containing nucleoside triphosphate hydrolases"/>
    <property type="match status" value="1"/>
</dbReference>
<comment type="subcellular location">
    <subcellularLocation>
        <location evidence="1">Cell inner membrane</location>
        <topology evidence="1">Peripheral membrane protein</topology>
    </subcellularLocation>
</comment>
<evidence type="ECO:0000256" key="3">
    <source>
        <dbReference type="ARBA" id="ARBA00022448"/>
    </source>
</evidence>